<dbReference type="InterPro" id="IPR001638">
    <property type="entry name" value="Solute-binding_3/MltF_N"/>
</dbReference>
<dbReference type="PANTHER" id="PTHR35936:SF34">
    <property type="entry name" value="ABC TRANSPORTER EXTRACELLULAR-BINDING PROTEIN YCKB-RELATED"/>
    <property type="match status" value="1"/>
</dbReference>
<dbReference type="EMBL" id="AP019309">
    <property type="protein sequence ID" value="BBH27254.1"/>
    <property type="molecule type" value="Genomic_DNA"/>
</dbReference>
<name>A0A3G9JWT4_9FIRM</name>
<feature type="chain" id="PRO_5039304841" evidence="2">
    <location>
        <begin position="24"/>
        <end position="268"/>
    </location>
</feature>
<organism evidence="4 5">
    <name type="scientific">Intestinibaculum porci</name>
    <dbReference type="NCBI Taxonomy" id="2487118"/>
    <lineage>
        <taxon>Bacteria</taxon>
        <taxon>Bacillati</taxon>
        <taxon>Bacillota</taxon>
        <taxon>Erysipelotrichia</taxon>
        <taxon>Erysipelotrichales</taxon>
        <taxon>Erysipelotrichaceae</taxon>
        <taxon>Intestinibaculum</taxon>
    </lineage>
</organism>
<evidence type="ECO:0000313" key="5">
    <source>
        <dbReference type="Proteomes" id="UP000268059"/>
    </source>
</evidence>
<dbReference type="AlphaFoldDB" id="A0A3G9JWT4"/>
<sequence length="268" mass="30019">MKKKIMKAFISCMIIVGISGCKSANSNAGKSASDRGSTIVFGMAKSNAPYSYYKNGKLTGYDIEAARAIAKKMGYKAKFKVMNSALLTKALDQGEIDATGNQQVVEYLLNTKKDEKPPYWFTPEYKFSRLVVVARSSNTSIKHFDDMRNLKMAMTTGDFFEQSVLSDGGIIVPCKDFDECVDKVLNNQAVGTMNDLQTYQYYHNKYPGKKVKPVVISASLFPMTFMLSQENEDLSNKMTSAINSLQSNGTFTKISMKYFHQDISRKDR</sequence>
<feature type="signal peptide" evidence="2">
    <location>
        <begin position="1"/>
        <end position="23"/>
    </location>
</feature>
<evidence type="ECO:0000259" key="3">
    <source>
        <dbReference type="SMART" id="SM00062"/>
    </source>
</evidence>
<dbReference type="PANTHER" id="PTHR35936">
    <property type="entry name" value="MEMBRANE-BOUND LYTIC MUREIN TRANSGLYCOSYLASE F"/>
    <property type="match status" value="1"/>
</dbReference>
<proteinExistence type="predicted"/>
<dbReference type="SMART" id="SM00062">
    <property type="entry name" value="PBPb"/>
    <property type="match status" value="1"/>
</dbReference>
<dbReference type="RefSeq" id="WP_125119999.1">
    <property type="nucleotide sequence ID" value="NZ_AP019309.1"/>
</dbReference>
<dbReference type="InParanoid" id="A0A3G9JWT4"/>
<dbReference type="SUPFAM" id="SSF53850">
    <property type="entry name" value="Periplasmic binding protein-like II"/>
    <property type="match status" value="1"/>
</dbReference>
<protein>
    <submittedName>
        <fullName evidence="4">Amino acid ABC transporter substrate-binding protein</fullName>
    </submittedName>
</protein>
<dbReference type="Gene3D" id="3.40.190.10">
    <property type="entry name" value="Periplasmic binding protein-like II"/>
    <property type="match status" value="2"/>
</dbReference>
<keyword evidence="5" id="KW-1185">Reference proteome</keyword>
<evidence type="ECO:0000313" key="4">
    <source>
        <dbReference type="EMBL" id="BBH27254.1"/>
    </source>
</evidence>
<evidence type="ECO:0000256" key="2">
    <source>
        <dbReference type="SAM" id="SignalP"/>
    </source>
</evidence>
<dbReference type="Pfam" id="PF00497">
    <property type="entry name" value="SBP_bac_3"/>
    <property type="match status" value="1"/>
</dbReference>
<evidence type="ECO:0000256" key="1">
    <source>
        <dbReference type="ARBA" id="ARBA00022729"/>
    </source>
</evidence>
<dbReference type="OrthoDB" id="9774451at2"/>
<feature type="domain" description="Solute-binding protein family 3/N-terminal" evidence="3">
    <location>
        <begin position="38"/>
        <end position="262"/>
    </location>
</feature>
<dbReference type="KEGG" id="ebm:SG0102_21880"/>
<accession>A0A3G9JWT4</accession>
<keyword evidence="1 2" id="KW-0732">Signal</keyword>
<dbReference type="PROSITE" id="PS51257">
    <property type="entry name" value="PROKAR_LIPOPROTEIN"/>
    <property type="match status" value="1"/>
</dbReference>
<reference evidence="4 5" key="1">
    <citation type="submission" date="2018-11" db="EMBL/GenBank/DDBJ databases">
        <title>Novel Erysipelotrichaceae bacterium isolated from small intestine of a swine.</title>
        <authorList>
            <person name="Kim J.S."/>
            <person name="Choe H."/>
            <person name="Lee Y.R."/>
            <person name="Kim K.M."/>
            <person name="Park D.S."/>
        </authorList>
    </citation>
    <scope>NUCLEOTIDE SEQUENCE [LARGE SCALE GENOMIC DNA]</scope>
    <source>
        <strain evidence="4 5">SG0102</strain>
    </source>
</reference>
<dbReference type="FunCoup" id="A0A3G9JWT4">
    <property type="interactions" value="78"/>
</dbReference>
<dbReference type="Proteomes" id="UP000268059">
    <property type="component" value="Chromosome"/>
</dbReference>
<gene>
    <name evidence="4" type="ORF">SG0102_21880</name>
</gene>